<dbReference type="HOGENOM" id="CLU_1350628_0_0_1"/>
<dbReference type="InterPro" id="IPR036312">
    <property type="entry name" value="Bifun_inhib/LTP/seed_sf"/>
</dbReference>
<feature type="chain" id="PRO_5044730872" evidence="6">
    <location>
        <begin position="39"/>
        <end position="209"/>
    </location>
</feature>
<feature type="signal peptide" evidence="6">
    <location>
        <begin position="1"/>
        <end position="38"/>
    </location>
</feature>
<dbReference type="AlphaFoldDB" id="F2EDN1"/>
<sequence length="209" mass="20975">MRLFTSRLAESITMATMAASATALCLALLLVALQGAHPAPVPQTTGPPSSSCTTELLRLLPCLSFLDGGAAAPPDTCCANLGSMVHDEPLCLCQALSQSGSGRSPVAVNMSRAVLLPSLCRLDLPAAASACSGLLPEGQAPSPPESMAGTNVNSTVPLTPTPMTPTPPLTTAAPTTTSQNPGYSSGSKLIADAISAALGFMALVTVLAF</sequence>
<gene>
    <name evidence="9" type="primary">LOC123430379</name>
</gene>
<dbReference type="EnsemblPlants" id="HORVU.MOREX.r3.2HG0173500.1">
    <property type="protein sequence ID" value="HORVU.MOREX.r3.2HG0173500.1"/>
    <property type="gene ID" value="HORVU.MOREX.r3.2HG0173500"/>
</dbReference>
<evidence type="ECO:0000313" key="9">
    <source>
        <dbReference type="EnsemblPlants" id="HORVU.MOREX.r3.2HG0173500.1"/>
    </source>
</evidence>
<dbReference type="Gramene" id="HORVU.MOREX.r2.2HG0143390.1">
    <property type="protein sequence ID" value="HORVU.MOREX.r2.2HG0143390.1"/>
    <property type="gene ID" value="HORVU.MOREX.r2.2HG0143390"/>
</dbReference>
<reference evidence="9" key="3">
    <citation type="submission" date="2020-10" db="EMBL/GenBank/DDBJ databases">
        <authorList>
            <person name="Scholz U."/>
            <person name="Mascher M."/>
            <person name="Fiebig A."/>
        </authorList>
    </citation>
    <scope>NUCLEOTIDE SEQUENCE [LARGE SCALE GENOMIC DNA]</scope>
    <source>
        <strain evidence="9">cv. Morex</strain>
    </source>
</reference>
<reference evidence="8" key="1">
    <citation type="journal article" date="2011" name="Plant Physiol.">
        <title>Comprehensive sequence analysis of 24,783 barley full-length cDNAs derived from 12 clone libraries.</title>
        <authorList>
            <person name="Matsumoto T."/>
            <person name="Tanaka T."/>
            <person name="Sakai H."/>
            <person name="Amano N."/>
            <person name="Kanamori H."/>
            <person name="Kurita K."/>
            <person name="Kikuta A."/>
            <person name="Kamiya K."/>
            <person name="Yamamoto M."/>
            <person name="Ikawa H."/>
            <person name="Fujii N."/>
            <person name="Hori K."/>
            <person name="Itoh T."/>
            <person name="Sato K."/>
        </authorList>
    </citation>
    <scope>NUCLEOTIDE SEQUENCE</scope>
    <source>
        <tissue evidence="8">Flower</tissue>
    </source>
</reference>
<organism evidence="8">
    <name type="scientific">Hordeum vulgare subsp. vulgare</name>
    <name type="common">Domesticated barley</name>
    <dbReference type="NCBI Taxonomy" id="112509"/>
    <lineage>
        <taxon>Eukaryota</taxon>
        <taxon>Viridiplantae</taxon>
        <taxon>Streptophyta</taxon>
        <taxon>Embryophyta</taxon>
        <taxon>Tracheophyta</taxon>
        <taxon>Spermatophyta</taxon>
        <taxon>Magnoliopsida</taxon>
        <taxon>Liliopsida</taxon>
        <taxon>Poales</taxon>
        <taxon>Poaceae</taxon>
        <taxon>BOP clade</taxon>
        <taxon>Pooideae</taxon>
        <taxon>Triticodae</taxon>
        <taxon>Triticeae</taxon>
        <taxon>Hordeinae</taxon>
        <taxon>Hordeum</taxon>
    </lineage>
</organism>
<dbReference type="Pfam" id="PF14368">
    <property type="entry name" value="LTP_2"/>
    <property type="match status" value="1"/>
</dbReference>
<evidence type="ECO:0000256" key="1">
    <source>
        <dbReference type="ARBA" id="ARBA00009748"/>
    </source>
</evidence>
<evidence type="ECO:0000313" key="10">
    <source>
        <dbReference type="Proteomes" id="UP000011116"/>
    </source>
</evidence>
<dbReference type="InterPro" id="IPR016140">
    <property type="entry name" value="Bifunc_inhib/LTP/seed_store"/>
</dbReference>
<dbReference type="OrthoDB" id="664243at2759"/>
<dbReference type="Gene3D" id="1.10.110.10">
    <property type="entry name" value="Plant lipid-transfer and hydrophobic proteins"/>
    <property type="match status" value="1"/>
</dbReference>
<dbReference type="EMBL" id="AK374256">
    <property type="protein sequence ID" value="BAK05453.1"/>
    <property type="molecule type" value="mRNA"/>
</dbReference>
<evidence type="ECO:0000313" key="8">
    <source>
        <dbReference type="EMBL" id="BAK05453.1"/>
    </source>
</evidence>
<dbReference type="KEGG" id="hvg:123430379"/>
<evidence type="ECO:0000256" key="4">
    <source>
        <dbReference type="ARBA" id="ARBA00023180"/>
    </source>
</evidence>
<evidence type="ECO:0000256" key="3">
    <source>
        <dbReference type="ARBA" id="ARBA00023157"/>
    </source>
</evidence>
<keyword evidence="3" id="KW-1015">Disulfide bond</keyword>
<dbReference type="CDD" id="cd00010">
    <property type="entry name" value="AAI_LTSS"/>
    <property type="match status" value="1"/>
</dbReference>
<keyword evidence="4" id="KW-0325">Glycoprotein</keyword>
<dbReference type="RefSeq" id="XP_044970183.1">
    <property type="nucleotide sequence ID" value="XM_045114248.1"/>
</dbReference>
<evidence type="ECO:0000256" key="6">
    <source>
        <dbReference type="SAM" id="SignalP"/>
    </source>
</evidence>
<keyword evidence="2 6" id="KW-0732">Signal</keyword>
<feature type="domain" description="Bifunctional inhibitor/plant lipid transfer protein/seed storage helical" evidence="7">
    <location>
        <begin position="44"/>
        <end position="127"/>
    </location>
</feature>
<comment type="similarity">
    <text evidence="1">Belongs to the plant LTP family.</text>
</comment>
<keyword evidence="10" id="KW-1185">Reference proteome</keyword>
<feature type="compositionally biased region" description="Pro residues" evidence="5">
    <location>
        <begin position="159"/>
        <end position="168"/>
    </location>
</feature>
<name>F2EDN1_HORVV</name>
<dbReference type="GeneID" id="123430379"/>
<feature type="region of interest" description="Disordered" evidence="5">
    <location>
        <begin position="137"/>
        <end position="184"/>
    </location>
</feature>
<evidence type="ECO:0000259" key="7">
    <source>
        <dbReference type="Pfam" id="PF14368"/>
    </source>
</evidence>
<dbReference type="Gramene" id="HORVU.MOREX.r3.2HG0173500.1">
    <property type="protein sequence ID" value="HORVU.MOREX.r3.2HG0173500.1"/>
    <property type="gene ID" value="HORVU.MOREX.r3.2HG0173500"/>
</dbReference>
<reference evidence="9" key="4">
    <citation type="submission" date="2022-01" db="UniProtKB">
        <authorList>
            <consortium name="EnsemblPlants"/>
        </authorList>
    </citation>
    <scope>IDENTIFICATION</scope>
    <source>
        <strain evidence="9">subsp. vulgare</strain>
    </source>
</reference>
<dbReference type="SUPFAM" id="SSF47699">
    <property type="entry name" value="Bifunctional inhibitor/lipid-transfer protein/seed storage 2S albumin"/>
    <property type="match status" value="1"/>
</dbReference>
<dbReference type="InterPro" id="IPR043325">
    <property type="entry name" value="LTSS"/>
</dbReference>
<accession>F2EDN1</accession>
<evidence type="ECO:0000256" key="5">
    <source>
        <dbReference type="SAM" id="MobiDB-lite"/>
    </source>
</evidence>
<protein>
    <submittedName>
        <fullName evidence="8">Predicted protein</fullName>
    </submittedName>
</protein>
<dbReference type="PANTHER" id="PTHR33044">
    <property type="entry name" value="BIFUNCTIONAL INHIBITOR/LIPID-TRANSFER PROTEIN/SEED STORAGE 2S ALBUMIN SUPERFAMILY PROTEIN-RELATED"/>
    <property type="match status" value="1"/>
</dbReference>
<reference evidence="10" key="2">
    <citation type="journal article" date="2012" name="Nature">
        <title>A physical, genetic and functional sequence assembly of the barley genome.</title>
        <authorList>
            <consortium name="The International Barley Genome Sequencing Consortium"/>
            <person name="Mayer K.F."/>
            <person name="Waugh R."/>
            <person name="Brown J.W."/>
            <person name="Schulman A."/>
            <person name="Langridge P."/>
            <person name="Platzer M."/>
            <person name="Fincher G.B."/>
            <person name="Muehlbauer G.J."/>
            <person name="Sato K."/>
            <person name="Close T.J."/>
            <person name="Wise R.P."/>
            <person name="Stein N."/>
        </authorList>
    </citation>
    <scope>NUCLEOTIDE SEQUENCE [LARGE SCALE GENOMIC DNA]</scope>
    <source>
        <strain evidence="10">cv. Morex</strain>
    </source>
</reference>
<proteinExistence type="evidence at transcript level"/>
<evidence type="ECO:0000256" key="2">
    <source>
        <dbReference type="ARBA" id="ARBA00022729"/>
    </source>
</evidence>
<dbReference type="Proteomes" id="UP000011116">
    <property type="component" value="Chromosome 2H"/>
</dbReference>